<organism evidence="2 3">
    <name type="scientific">Phaeomoniella chlamydospora</name>
    <name type="common">Phaeoacremonium chlamydosporum</name>
    <dbReference type="NCBI Taxonomy" id="158046"/>
    <lineage>
        <taxon>Eukaryota</taxon>
        <taxon>Fungi</taxon>
        <taxon>Dikarya</taxon>
        <taxon>Ascomycota</taxon>
        <taxon>Pezizomycotina</taxon>
        <taxon>Eurotiomycetes</taxon>
        <taxon>Chaetothyriomycetidae</taxon>
        <taxon>Phaeomoniellales</taxon>
        <taxon>Phaeomoniellaceae</taxon>
        <taxon>Phaeomoniella</taxon>
    </lineage>
</organism>
<dbReference type="OrthoDB" id="408152at2759"/>
<keyword evidence="1" id="KW-0472">Membrane</keyword>
<name>A0A0G2F0X1_PHACM</name>
<dbReference type="Proteomes" id="UP000053317">
    <property type="component" value="Unassembled WGS sequence"/>
</dbReference>
<reference evidence="2 3" key="1">
    <citation type="submission" date="2015-05" db="EMBL/GenBank/DDBJ databases">
        <title>Distinctive expansion of gene families associated with plant cell wall degradation and secondary metabolism in the genomes of grapevine trunk pathogens.</title>
        <authorList>
            <person name="Lawrence D.P."/>
            <person name="Travadon R."/>
            <person name="Rolshausen P.E."/>
            <person name="Baumgartner K."/>
        </authorList>
    </citation>
    <scope>NUCLEOTIDE SEQUENCE [LARGE SCALE GENOMIC DNA]</scope>
    <source>
        <strain evidence="2">UCRPC4</strain>
    </source>
</reference>
<proteinExistence type="predicted"/>
<dbReference type="InterPro" id="IPR027417">
    <property type="entry name" value="P-loop_NTPase"/>
</dbReference>
<dbReference type="AlphaFoldDB" id="A0A0G2F0X1"/>
<dbReference type="EMBL" id="LCWF01000019">
    <property type="protein sequence ID" value="KKY27941.1"/>
    <property type="molecule type" value="Genomic_DNA"/>
</dbReference>
<gene>
    <name evidence="2" type="ORF">UCRPC4_g00785</name>
</gene>
<comment type="caution">
    <text evidence="2">The sequence shown here is derived from an EMBL/GenBank/DDBJ whole genome shotgun (WGS) entry which is preliminary data.</text>
</comment>
<dbReference type="InterPro" id="IPR040632">
    <property type="entry name" value="Sulfotransfer_4"/>
</dbReference>
<dbReference type="Gene3D" id="3.40.50.300">
    <property type="entry name" value="P-loop containing nucleotide triphosphate hydrolases"/>
    <property type="match status" value="1"/>
</dbReference>
<dbReference type="PANTHER" id="PTHR36978">
    <property type="entry name" value="P-LOOP CONTAINING NUCLEOTIDE TRIPHOSPHATE HYDROLASE"/>
    <property type="match status" value="1"/>
</dbReference>
<accession>A0A0G2F0X1</accession>
<keyword evidence="1" id="KW-1133">Transmembrane helix</keyword>
<feature type="transmembrane region" description="Helical" evidence="1">
    <location>
        <begin position="256"/>
        <end position="279"/>
    </location>
</feature>
<evidence type="ECO:0000313" key="3">
    <source>
        <dbReference type="Proteomes" id="UP000053317"/>
    </source>
</evidence>
<evidence type="ECO:0000313" key="2">
    <source>
        <dbReference type="EMBL" id="KKY27941.1"/>
    </source>
</evidence>
<evidence type="ECO:0000256" key="1">
    <source>
        <dbReference type="SAM" id="Phobius"/>
    </source>
</evidence>
<dbReference type="SUPFAM" id="SSF52540">
    <property type="entry name" value="P-loop containing nucleoside triphosphate hydrolases"/>
    <property type="match status" value="1"/>
</dbReference>
<protein>
    <submittedName>
        <fullName evidence="2">Putative nad dependent epimerase dehydratase</fullName>
    </submittedName>
</protein>
<dbReference type="PANTHER" id="PTHR36978:SF4">
    <property type="entry name" value="P-LOOP CONTAINING NUCLEOSIDE TRIPHOSPHATE HYDROLASE PROTEIN"/>
    <property type="match status" value="1"/>
</dbReference>
<reference evidence="2 3" key="2">
    <citation type="submission" date="2015-05" db="EMBL/GenBank/DDBJ databases">
        <authorList>
            <person name="Morales-Cruz A."/>
            <person name="Amrine K.C."/>
            <person name="Cantu D."/>
        </authorList>
    </citation>
    <scope>NUCLEOTIDE SEQUENCE [LARGE SCALE GENOMIC DNA]</scope>
    <source>
        <strain evidence="2">UCRPC4</strain>
    </source>
</reference>
<keyword evidence="3" id="KW-1185">Reference proteome</keyword>
<dbReference type="Pfam" id="PF17784">
    <property type="entry name" value="Sulfotransfer_4"/>
    <property type="match status" value="1"/>
</dbReference>
<keyword evidence="1" id="KW-0812">Transmembrane</keyword>
<sequence length="298" mass="33799">MASGIPYTPKPVTDIFTNDTDIDRRQCKRTVPMKVLALGCGRTGTSSLRLALITLGYTECYHMMCASAENPPDNLMWQDAFAAKFDGKGKFGREEWDALLGHCQAVCDWPSIAFAKELIEAYPEAKVVLAGRDVNSWYASTLKTVNWRANDPELRMLSKWDWGAGLYYPMLRKFWDTFFYGDFEKYGKQRYQEHYDEVRSLVPKERLLEYRIGEGWEPLCEFLGHEIPDKPFPHVNDSSSFVEVKRARNRAQMMNVAFRAIVVGLPVVFATAVSASMAFNKFGIPAIPAFPSMVTPAS</sequence>